<dbReference type="InterPro" id="IPR036648">
    <property type="entry name" value="CN_Hdrase_a/SCN_Hdrase_g_sf"/>
</dbReference>
<dbReference type="RefSeq" id="WP_062769334.1">
    <property type="nucleotide sequence ID" value="NZ_CP121045.1"/>
</dbReference>
<proteinExistence type="predicted"/>
<name>A0A162JU95_9PROT</name>
<comment type="caution">
    <text evidence="2">The sequence shown here is derived from an EMBL/GenBank/DDBJ whole genome shotgun (WGS) entry which is preliminary data.</text>
</comment>
<evidence type="ECO:0000313" key="1">
    <source>
        <dbReference type="EMBL" id="HAE47763.1"/>
    </source>
</evidence>
<accession>A0A162JU95</accession>
<dbReference type="GO" id="GO:0003824">
    <property type="term" value="F:catalytic activity"/>
    <property type="evidence" value="ECO:0007669"/>
    <property type="project" value="InterPro"/>
</dbReference>
<evidence type="ECO:0000313" key="4">
    <source>
        <dbReference type="Proteomes" id="UP000257706"/>
    </source>
</evidence>
<protein>
    <submittedName>
        <fullName evidence="2">Uncharacterized protein</fullName>
    </submittedName>
</protein>
<dbReference type="GO" id="GO:0046914">
    <property type="term" value="F:transition metal ion binding"/>
    <property type="evidence" value="ECO:0007669"/>
    <property type="project" value="InterPro"/>
</dbReference>
<dbReference type="EMBL" id="DMAI01000157">
    <property type="protein sequence ID" value="HAE47763.1"/>
    <property type="molecule type" value="Genomic_DNA"/>
</dbReference>
<dbReference type="AlphaFoldDB" id="A0A162JU95"/>
<organism evidence="2 3">
    <name type="scientific">Tistrella mobilis</name>
    <dbReference type="NCBI Taxonomy" id="171437"/>
    <lineage>
        <taxon>Bacteria</taxon>
        <taxon>Pseudomonadati</taxon>
        <taxon>Pseudomonadota</taxon>
        <taxon>Alphaproteobacteria</taxon>
        <taxon>Geminicoccales</taxon>
        <taxon>Geminicoccaceae</taxon>
        <taxon>Tistrella</taxon>
    </lineage>
</organism>
<evidence type="ECO:0000313" key="3">
    <source>
        <dbReference type="Proteomes" id="UP000075787"/>
    </source>
</evidence>
<sequence length="195" mass="20331">MTVQPFVLPDPEVLRAALARAATDDGYHELFRSDPAAALATMGILLPEGAQLRVHRPRRGRLLLTLPPFTDAPVPDGLGPLEAAMWRAATDPVFRADLRVAPVATLRAQGVEMAAGLVVDVIDAEPGLIDIILPERVPAVAGRPAGADDLEFDDEDLDLVAGGVAPPDPGSLVDASTWLTLGGIMAYGIGSHPGA</sequence>
<dbReference type="Proteomes" id="UP000257706">
    <property type="component" value="Unassembled WGS sequence"/>
</dbReference>
<dbReference type="Proteomes" id="UP000075787">
    <property type="component" value="Unassembled WGS sequence"/>
</dbReference>
<reference evidence="1 4" key="2">
    <citation type="journal article" date="2018" name="Nat. Biotechnol.">
        <title>A standardized bacterial taxonomy based on genome phylogeny substantially revises the tree of life.</title>
        <authorList>
            <person name="Parks D.H."/>
            <person name="Chuvochina M."/>
            <person name="Waite D.W."/>
            <person name="Rinke C."/>
            <person name="Skarshewski A."/>
            <person name="Chaumeil P.A."/>
            <person name="Hugenholtz P."/>
        </authorList>
    </citation>
    <scope>NUCLEOTIDE SEQUENCE [LARGE SCALE GENOMIC DNA]</scope>
    <source>
        <strain evidence="1">UBA8739</strain>
    </source>
</reference>
<dbReference type="EMBL" id="LPZR01000213">
    <property type="protein sequence ID" value="KYO49894.1"/>
    <property type="molecule type" value="Genomic_DNA"/>
</dbReference>
<reference evidence="2 3" key="1">
    <citation type="submission" date="2015-12" db="EMBL/GenBank/DDBJ databases">
        <title>Genome sequence of Tistrella mobilis MCCC 1A02139.</title>
        <authorList>
            <person name="Lu L."/>
            <person name="Lai Q."/>
            <person name="Shao Z."/>
            <person name="Qian P."/>
        </authorList>
    </citation>
    <scope>NUCLEOTIDE SEQUENCE [LARGE SCALE GENOMIC DNA]</scope>
    <source>
        <strain evidence="2 3">MCCC 1A02139</strain>
    </source>
</reference>
<gene>
    <name evidence="2" type="ORF">AUP44_15285</name>
    <name evidence="1" type="ORF">DCK97_10120</name>
</gene>
<dbReference type="SUPFAM" id="SSF56209">
    <property type="entry name" value="Nitrile hydratase alpha chain"/>
    <property type="match status" value="1"/>
</dbReference>
<dbReference type="Gene3D" id="3.90.330.10">
    <property type="entry name" value="Nitrile hydratase alpha /Thiocyanate hydrolase gamma"/>
    <property type="match status" value="1"/>
</dbReference>
<dbReference type="GeneID" id="97240482"/>
<evidence type="ECO:0000313" key="2">
    <source>
        <dbReference type="EMBL" id="KYO49894.1"/>
    </source>
</evidence>